<dbReference type="RefSeq" id="WP_098076106.1">
    <property type="nucleotide sequence ID" value="NZ_PDEQ01000006.1"/>
</dbReference>
<evidence type="ECO:0000256" key="4">
    <source>
        <dbReference type="ARBA" id="ARBA00023163"/>
    </source>
</evidence>
<dbReference type="InterPro" id="IPR000843">
    <property type="entry name" value="HTH_LacI"/>
</dbReference>
<dbReference type="OrthoDB" id="9803256at2"/>
<comment type="caution">
    <text evidence="6">The sequence shown here is derived from an EMBL/GenBank/DDBJ whole genome shotgun (WGS) entry which is preliminary data.</text>
</comment>
<evidence type="ECO:0000259" key="5">
    <source>
        <dbReference type="PROSITE" id="PS50932"/>
    </source>
</evidence>
<evidence type="ECO:0000256" key="1">
    <source>
        <dbReference type="ARBA" id="ARBA00022491"/>
    </source>
</evidence>
<dbReference type="PRINTS" id="PR00036">
    <property type="entry name" value="HTHLACI"/>
</dbReference>
<dbReference type="PROSITE" id="PS50932">
    <property type="entry name" value="HTH_LACI_2"/>
    <property type="match status" value="1"/>
</dbReference>
<dbReference type="Pfam" id="PF00356">
    <property type="entry name" value="LacI"/>
    <property type="match status" value="1"/>
</dbReference>
<dbReference type="SUPFAM" id="SSF53822">
    <property type="entry name" value="Periplasmic binding protein-like I"/>
    <property type="match status" value="1"/>
</dbReference>
<dbReference type="InterPro" id="IPR046335">
    <property type="entry name" value="LacI/GalR-like_sensor"/>
</dbReference>
<dbReference type="CDD" id="cd01392">
    <property type="entry name" value="HTH_LacI"/>
    <property type="match status" value="1"/>
</dbReference>
<accession>A0A2A8CVU3</accession>
<dbReference type="Gene3D" id="3.40.50.2300">
    <property type="match status" value="2"/>
</dbReference>
<dbReference type="CDD" id="cd06267">
    <property type="entry name" value="PBP1_LacI_sugar_binding-like"/>
    <property type="match status" value="1"/>
</dbReference>
<keyword evidence="4" id="KW-0804">Transcription</keyword>
<keyword evidence="7" id="KW-1185">Reference proteome</keyword>
<reference evidence="6 7" key="1">
    <citation type="submission" date="2017-10" db="EMBL/GenBank/DDBJ databases">
        <title>Draft genome of Longibacter Salinarum.</title>
        <authorList>
            <person name="Goh K.M."/>
            <person name="Shamsir M.S."/>
            <person name="Lim S.W."/>
        </authorList>
    </citation>
    <scope>NUCLEOTIDE SEQUENCE [LARGE SCALE GENOMIC DNA]</scope>
    <source>
        <strain evidence="6 7">KCTC 52045</strain>
    </source>
</reference>
<evidence type="ECO:0000313" key="6">
    <source>
        <dbReference type="EMBL" id="PEN12766.1"/>
    </source>
</evidence>
<dbReference type="Pfam" id="PF13377">
    <property type="entry name" value="Peripla_BP_3"/>
    <property type="match status" value="1"/>
</dbReference>
<dbReference type="SMART" id="SM00354">
    <property type="entry name" value="HTH_LACI"/>
    <property type="match status" value="1"/>
</dbReference>
<dbReference type="InterPro" id="IPR028082">
    <property type="entry name" value="Peripla_BP_I"/>
</dbReference>
<feature type="domain" description="HTH lacI-type" evidence="5">
    <location>
        <begin position="3"/>
        <end position="57"/>
    </location>
</feature>
<keyword evidence="1" id="KW-0678">Repressor</keyword>
<dbReference type="SUPFAM" id="SSF47413">
    <property type="entry name" value="lambda repressor-like DNA-binding domains"/>
    <property type="match status" value="1"/>
</dbReference>
<dbReference type="Gene3D" id="1.10.260.40">
    <property type="entry name" value="lambda repressor-like DNA-binding domains"/>
    <property type="match status" value="1"/>
</dbReference>
<dbReference type="PANTHER" id="PTHR30146">
    <property type="entry name" value="LACI-RELATED TRANSCRIPTIONAL REPRESSOR"/>
    <property type="match status" value="1"/>
</dbReference>
<dbReference type="AlphaFoldDB" id="A0A2A8CVU3"/>
<dbReference type="Proteomes" id="UP000220102">
    <property type="component" value="Unassembled WGS sequence"/>
</dbReference>
<proteinExistence type="predicted"/>
<name>A0A2A8CVU3_9BACT</name>
<dbReference type="InterPro" id="IPR010982">
    <property type="entry name" value="Lambda_DNA-bd_dom_sf"/>
</dbReference>
<dbReference type="GO" id="GO:0000976">
    <property type="term" value="F:transcription cis-regulatory region binding"/>
    <property type="evidence" value="ECO:0007669"/>
    <property type="project" value="TreeGrafter"/>
</dbReference>
<gene>
    <name evidence="6" type="ORF">CRI94_12145</name>
</gene>
<evidence type="ECO:0000313" key="7">
    <source>
        <dbReference type="Proteomes" id="UP000220102"/>
    </source>
</evidence>
<protein>
    <submittedName>
        <fullName evidence="6">LacI family transcriptional regulator</fullName>
    </submittedName>
</protein>
<organism evidence="6 7">
    <name type="scientific">Longibacter salinarum</name>
    <dbReference type="NCBI Taxonomy" id="1850348"/>
    <lineage>
        <taxon>Bacteria</taxon>
        <taxon>Pseudomonadati</taxon>
        <taxon>Rhodothermota</taxon>
        <taxon>Rhodothermia</taxon>
        <taxon>Rhodothermales</taxon>
        <taxon>Salisaetaceae</taxon>
        <taxon>Longibacter</taxon>
    </lineage>
</organism>
<sequence length="330" mass="35910">MAVTIRDVASEANVSATTVSRVFNHTDLVRPETVERVRRIADEMGYQPNATAKSLSHGRTDAIGVVLPAPHGEFFSEVMRGIDEVAQSSHYHLLISSSHYNRDEAEAAMRALSGRVDGLLVMTTHVEADDILQTPRPDVPVVFMNSSNVGPDHDAYDIENREGAYKATKHLIERGYRNIGVITGPRNSLDVQERLSGFRDALSDSGRNPSEAPVIDGDFTRASGYEAGKQILELDPRPDAFFSCNDYMAIGAISAFQEAGITTPGDIAIAGFDDIPSARYASPPLTTVRVPVFDLGRRAAQRLLDRMAGHSEMPIEEATLGSELVIRSST</sequence>
<evidence type="ECO:0000256" key="2">
    <source>
        <dbReference type="ARBA" id="ARBA00023015"/>
    </source>
</evidence>
<keyword evidence="3" id="KW-0238">DNA-binding</keyword>
<dbReference type="PANTHER" id="PTHR30146:SF151">
    <property type="entry name" value="HTH-TYPE TRANSCRIPTIONAL REPRESSOR CYTR"/>
    <property type="match status" value="1"/>
</dbReference>
<evidence type="ECO:0000256" key="3">
    <source>
        <dbReference type="ARBA" id="ARBA00023125"/>
    </source>
</evidence>
<dbReference type="GO" id="GO:0003700">
    <property type="term" value="F:DNA-binding transcription factor activity"/>
    <property type="evidence" value="ECO:0007669"/>
    <property type="project" value="TreeGrafter"/>
</dbReference>
<keyword evidence="2" id="KW-0805">Transcription regulation</keyword>
<dbReference type="EMBL" id="PDEQ01000006">
    <property type="protein sequence ID" value="PEN12766.1"/>
    <property type="molecule type" value="Genomic_DNA"/>
</dbReference>